<organism evidence="7 8">
    <name type="scientific">Heterorhabditis bacteriophora</name>
    <name type="common">Entomopathogenic nematode worm</name>
    <dbReference type="NCBI Taxonomy" id="37862"/>
    <lineage>
        <taxon>Eukaryota</taxon>
        <taxon>Metazoa</taxon>
        <taxon>Ecdysozoa</taxon>
        <taxon>Nematoda</taxon>
        <taxon>Chromadorea</taxon>
        <taxon>Rhabditida</taxon>
        <taxon>Rhabditina</taxon>
        <taxon>Rhabditomorpha</taxon>
        <taxon>Strongyloidea</taxon>
        <taxon>Heterorhabditidae</taxon>
        <taxon>Heterorhabditis</taxon>
    </lineage>
</organism>
<dbReference type="InterPro" id="IPR057307">
    <property type="entry name" value="PEP5_VPS11_N"/>
</dbReference>
<dbReference type="InterPro" id="IPR050869">
    <property type="entry name" value="H3K4_H4K5_MeTrfase"/>
</dbReference>
<name>A0A1I7XRI6_HETBA</name>
<dbReference type="GO" id="GO:0008270">
    <property type="term" value="F:zinc ion binding"/>
    <property type="evidence" value="ECO:0007669"/>
    <property type="project" value="UniProtKB-KW"/>
</dbReference>
<keyword evidence="5" id="KW-0472">Membrane</keyword>
<dbReference type="GO" id="GO:0005634">
    <property type="term" value="C:nucleus"/>
    <property type="evidence" value="ECO:0007669"/>
    <property type="project" value="TreeGrafter"/>
</dbReference>
<dbReference type="GO" id="GO:0008168">
    <property type="term" value="F:methyltransferase activity"/>
    <property type="evidence" value="ECO:0007669"/>
    <property type="project" value="InterPro"/>
</dbReference>
<keyword evidence="5" id="KW-1133">Transmembrane helix</keyword>
<dbReference type="SUPFAM" id="SSF144232">
    <property type="entry name" value="HIT/MYND zinc finger-like"/>
    <property type="match status" value="1"/>
</dbReference>
<dbReference type="InterPro" id="IPR015943">
    <property type="entry name" value="WD40/YVTN_repeat-like_dom_sf"/>
</dbReference>
<feature type="transmembrane region" description="Helical" evidence="5">
    <location>
        <begin position="219"/>
        <end position="238"/>
    </location>
</feature>
<dbReference type="SUPFAM" id="SSF50978">
    <property type="entry name" value="WD40 repeat-like"/>
    <property type="match status" value="1"/>
</dbReference>
<dbReference type="Gene3D" id="2.170.270.10">
    <property type="entry name" value="SET domain"/>
    <property type="match status" value="1"/>
</dbReference>
<accession>A0A1I7XRI6</accession>
<dbReference type="PANTHER" id="PTHR12197:SF251">
    <property type="entry name" value="EG:BACR7C10.4 PROTEIN"/>
    <property type="match status" value="1"/>
</dbReference>
<keyword evidence="2 4" id="KW-0863">Zinc-finger</keyword>
<dbReference type="PROSITE" id="PS50865">
    <property type="entry name" value="ZF_MYND_2"/>
    <property type="match status" value="1"/>
</dbReference>
<feature type="domain" description="MYND-type" evidence="6">
    <location>
        <begin position="193"/>
        <end position="219"/>
    </location>
</feature>
<evidence type="ECO:0000256" key="5">
    <source>
        <dbReference type="SAM" id="Phobius"/>
    </source>
</evidence>
<evidence type="ECO:0000256" key="4">
    <source>
        <dbReference type="PROSITE-ProRule" id="PRU00134"/>
    </source>
</evidence>
<dbReference type="Gene3D" id="6.10.140.2220">
    <property type="match status" value="1"/>
</dbReference>
<evidence type="ECO:0000313" key="8">
    <source>
        <dbReference type="WBParaSite" id="Hba_20421"/>
    </source>
</evidence>
<dbReference type="InterPro" id="IPR007823">
    <property type="entry name" value="RRP8"/>
</dbReference>
<evidence type="ECO:0000256" key="3">
    <source>
        <dbReference type="ARBA" id="ARBA00022833"/>
    </source>
</evidence>
<dbReference type="InterPro" id="IPR046341">
    <property type="entry name" value="SET_dom_sf"/>
</dbReference>
<evidence type="ECO:0000256" key="1">
    <source>
        <dbReference type="ARBA" id="ARBA00022723"/>
    </source>
</evidence>
<dbReference type="AlphaFoldDB" id="A0A1I7XRI6"/>
<reference evidence="8" key="1">
    <citation type="submission" date="2016-11" db="UniProtKB">
        <authorList>
            <consortium name="WormBaseParasite"/>
        </authorList>
    </citation>
    <scope>IDENTIFICATION</scope>
</reference>
<proteinExistence type="predicted"/>
<keyword evidence="5" id="KW-0812">Transmembrane</keyword>
<sequence length="765" mass="87456">MTASSEQNTICVSKENKLVKRRQWRDKVRKKARKHALRVERERIMQDEVAAVLNSDEGKKKKKRKKKKYVTDGIQSNNISENTAESEKNPVKENIKKLEAGRFRFVTAKLYLNDYLREIIDYRYSYVNVLSIYIYLRILFRGLLKITEVTSRFVNIKLFCEAISKMGFQQNEKLIRQDYIYIYIYIYIYSYIRCSSCKMQVYCTSDCQRKDWRLHKSECLAIKVTLILVLCANYVYYIHGIKIILSSRLFKKVAINSFSLSNQFGNSIGIGLCIRLSKLEHSCCPNVRVAYRGLKALMMPTSLLAIPSFYSAYHSYIDELQPLAERRKQLKDKYKFDCNCSGCLDVVRNNLMEAWACAICQSGWMKAAEDTKCEICGYHATYDHIATCQLAVETARAGNASLRRNDISLESKKRLAEQVFTLISVFENTLHKHNVLRLPALRSLFESSILSRDLKKALIFGNDILSIHECYQHEDDLAICHLKYGLAQALKASGMDNDCRIILERVKDMSVDFGWRRFNFFDKNVVQDTDNPNEKFLGLKDVCIDCWCNGGDAAFLGEARGGVFRISRQLDEYYWKAYLTSLADLHSAGKYLFSVGEDEEGVNSLLKIWERNRLEKTSPVLRRTVRLCSLQPIGVSVSSACSLAVHSSLNAIAAGFSDGSVLLFLGDVIKDKALNSRWQRIRDATPLDGPVTGLAIARLPGDRYVVFVITSRTVHSYLIDSKVVLNNLKHDASGSSKHCWTFEERTGSLVVASRDVRNVIVYDGF</sequence>
<dbReference type="Gene3D" id="1.25.40.10">
    <property type="entry name" value="Tetratricopeptide repeat domain"/>
    <property type="match status" value="1"/>
</dbReference>
<dbReference type="Pfam" id="PF01753">
    <property type="entry name" value="zf-MYND"/>
    <property type="match status" value="1"/>
</dbReference>
<dbReference type="InterPro" id="IPR002893">
    <property type="entry name" value="Znf_MYND"/>
</dbReference>
<evidence type="ECO:0000256" key="2">
    <source>
        <dbReference type="ARBA" id="ARBA00022771"/>
    </source>
</evidence>
<evidence type="ECO:0000259" key="6">
    <source>
        <dbReference type="PROSITE" id="PS50865"/>
    </source>
</evidence>
<dbReference type="PANTHER" id="PTHR12197">
    <property type="entry name" value="HISTONE-LYSINE N-METHYLTRANSFERASE SMYD"/>
    <property type="match status" value="1"/>
</dbReference>
<dbReference type="Pfam" id="PF23341">
    <property type="entry name" value="PEP5_VPS11_N"/>
    <property type="match status" value="1"/>
</dbReference>
<evidence type="ECO:0000313" key="7">
    <source>
        <dbReference type="Proteomes" id="UP000095283"/>
    </source>
</evidence>
<dbReference type="InterPro" id="IPR036322">
    <property type="entry name" value="WD40_repeat_dom_sf"/>
</dbReference>
<keyword evidence="1" id="KW-0479">Metal-binding</keyword>
<dbReference type="InterPro" id="IPR011990">
    <property type="entry name" value="TPR-like_helical_dom_sf"/>
</dbReference>
<dbReference type="Proteomes" id="UP000095283">
    <property type="component" value="Unplaced"/>
</dbReference>
<dbReference type="Gene3D" id="2.130.10.10">
    <property type="entry name" value="YVTN repeat-like/Quinoprotein amine dehydrogenase"/>
    <property type="match status" value="1"/>
</dbReference>
<keyword evidence="3" id="KW-0862">Zinc</keyword>
<keyword evidence="7" id="KW-1185">Reference proteome</keyword>
<dbReference type="Pfam" id="PF05148">
    <property type="entry name" value="Methyltransf_8"/>
    <property type="match status" value="1"/>
</dbReference>
<protein>
    <submittedName>
        <fullName evidence="8">MYND-type domain-containing protein</fullName>
    </submittedName>
</protein>
<dbReference type="WBParaSite" id="Hba_20421">
    <property type="protein sequence ID" value="Hba_20421"/>
    <property type="gene ID" value="Hba_20421"/>
</dbReference>